<dbReference type="SUPFAM" id="SSF51197">
    <property type="entry name" value="Clavaminate synthase-like"/>
    <property type="match status" value="1"/>
</dbReference>
<comment type="caution">
    <text evidence="1">The sequence shown here is derived from an EMBL/GenBank/DDBJ whole genome shotgun (WGS) entry which is preliminary data.</text>
</comment>
<reference evidence="1" key="1">
    <citation type="submission" date="2019-09" db="EMBL/GenBank/DDBJ databases">
        <title>Characterisation of the sponge microbiome using genome-centric metagenomics.</title>
        <authorList>
            <person name="Engelberts J.P."/>
            <person name="Robbins S.J."/>
            <person name="De Goeij J.M."/>
            <person name="Aranda M."/>
            <person name="Bell S.C."/>
            <person name="Webster N.S."/>
        </authorList>
    </citation>
    <scope>NUCLEOTIDE SEQUENCE</scope>
    <source>
        <strain evidence="1">SB0661_bin_32</strain>
    </source>
</reference>
<gene>
    <name evidence="1" type="ORF">F4X14_18695</name>
</gene>
<dbReference type="EMBL" id="VXMH01000102">
    <property type="protein sequence ID" value="MYC96991.1"/>
    <property type="molecule type" value="Genomic_DNA"/>
</dbReference>
<dbReference type="AlphaFoldDB" id="A0A6B1DAN7"/>
<dbReference type="GO" id="GO:0016706">
    <property type="term" value="F:2-oxoglutarate-dependent dioxygenase activity"/>
    <property type="evidence" value="ECO:0007669"/>
    <property type="project" value="UniProtKB-ARBA"/>
</dbReference>
<dbReference type="PANTHER" id="PTHR40128:SF1">
    <property type="entry name" value="PHYTANOYL-COA HYDROXYLASE"/>
    <property type="match status" value="1"/>
</dbReference>
<dbReference type="Gene3D" id="2.60.120.620">
    <property type="entry name" value="q2cbj1_9rhob like domain"/>
    <property type="match status" value="1"/>
</dbReference>
<keyword evidence="1" id="KW-0560">Oxidoreductase</keyword>
<name>A0A6B1DAN7_9CHLR</name>
<protein>
    <submittedName>
        <fullName evidence="1">Phytanoyl-CoA dioxygenase family protein</fullName>
    </submittedName>
</protein>
<evidence type="ECO:0000313" key="1">
    <source>
        <dbReference type="EMBL" id="MYC96991.1"/>
    </source>
</evidence>
<dbReference type="Pfam" id="PF05721">
    <property type="entry name" value="PhyH"/>
    <property type="match status" value="1"/>
</dbReference>
<dbReference type="InterPro" id="IPR008775">
    <property type="entry name" value="Phytyl_CoA_dOase-like"/>
</dbReference>
<accession>A0A6B1DAN7</accession>
<sequence>MKIRFGYRNTTYPNGTLGTLRESQHLLPDMQALHAQFAEDGYLLLRGLVDREKVKQARSTILHYMHQQNVLTQDAPILEGVMPRGGRGAKMKRIAYHEDVLSVIQATELFDFFSAYFGEPALTFDYKWLRAVGNEQYTGAHYDFVYMGRGSGNLHTVWIPLGDTTVDHGTLAVCKGSHNLPSFARIRDTYGRMDVDRDGIDGWFTKDPMEIVEKFGGEWQTSEFFMGDVILFGMHTMHASTTNLTNRFRLSCDVRFQPASDPADERWVAGGPGHTVHGIKDLIPMEKARAQWGLPAG</sequence>
<keyword evidence="1" id="KW-0223">Dioxygenase</keyword>
<proteinExistence type="predicted"/>
<dbReference type="PANTHER" id="PTHR40128">
    <property type="entry name" value="EXPRESSED PROTEIN"/>
    <property type="match status" value="1"/>
</dbReference>
<organism evidence="1">
    <name type="scientific">Caldilineaceae bacterium SB0661_bin_32</name>
    <dbReference type="NCBI Taxonomy" id="2605255"/>
    <lineage>
        <taxon>Bacteria</taxon>
        <taxon>Bacillati</taxon>
        <taxon>Chloroflexota</taxon>
        <taxon>Caldilineae</taxon>
        <taxon>Caldilineales</taxon>
        <taxon>Caldilineaceae</taxon>
    </lineage>
</organism>